<evidence type="ECO:0000256" key="2">
    <source>
        <dbReference type="SAM" id="Phobius"/>
    </source>
</evidence>
<evidence type="ECO:0000256" key="1">
    <source>
        <dbReference type="SAM" id="MobiDB-lite"/>
    </source>
</evidence>
<protein>
    <recommendedName>
        <fullName evidence="5">Fungal N-terminal domain-containing protein</fullName>
    </recommendedName>
</protein>
<keyword evidence="4" id="KW-1185">Reference proteome</keyword>
<dbReference type="AlphaFoldDB" id="A0A0P7BDH3"/>
<comment type="caution">
    <text evidence="3">The sequence shown here is derived from an EMBL/GenBank/DDBJ whole genome shotgun (WGS) entry which is preliminary data.</text>
</comment>
<keyword evidence="2" id="KW-1133">Transmembrane helix</keyword>
<feature type="region of interest" description="Disordered" evidence="1">
    <location>
        <begin position="230"/>
        <end position="262"/>
    </location>
</feature>
<keyword evidence="2" id="KW-0812">Transmembrane</keyword>
<evidence type="ECO:0008006" key="5">
    <source>
        <dbReference type="Google" id="ProtNLM"/>
    </source>
</evidence>
<dbReference type="Proteomes" id="UP000050424">
    <property type="component" value="Unassembled WGS sequence"/>
</dbReference>
<evidence type="ECO:0000313" key="3">
    <source>
        <dbReference type="EMBL" id="KPM38507.1"/>
    </source>
</evidence>
<dbReference type="OrthoDB" id="5329749at2759"/>
<feature type="compositionally biased region" description="Pro residues" evidence="1">
    <location>
        <begin position="253"/>
        <end position="262"/>
    </location>
</feature>
<reference evidence="3 4" key="1">
    <citation type="submission" date="2015-09" db="EMBL/GenBank/DDBJ databases">
        <title>Draft genome of a European isolate of the apple canker pathogen Neonectria ditissima.</title>
        <authorList>
            <person name="Gomez-Cortecero A."/>
            <person name="Harrison R.J."/>
            <person name="Armitage A.D."/>
        </authorList>
    </citation>
    <scope>NUCLEOTIDE SEQUENCE [LARGE SCALE GENOMIC DNA]</scope>
    <source>
        <strain evidence="3 4">R09/05</strain>
    </source>
</reference>
<gene>
    <name evidence="3" type="ORF">AK830_g8039</name>
</gene>
<name>A0A0P7BDH3_9HYPO</name>
<accession>A0A0P7BDH3</accession>
<proteinExistence type="predicted"/>
<feature type="transmembrane region" description="Helical" evidence="2">
    <location>
        <begin position="12"/>
        <end position="33"/>
    </location>
</feature>
<sequence length="262" mass="29730">MDASGQQDSPLSIGANIAGILTFVVAIAATIYARITYLRNSDDEYFRVKTSLSWYKTESAWLADLVTAINAQHESFHNYQPEYQMYTFVMEDLLNLEQRILDLVADTESKASIGDEGTRWTLVPRSWQGGRTSVAMAWMSVRTKALELVRQRESLTARVQFMQMSMISSRLRDLESRTKWREMKMDESSRKLEALVENQRDRIHRLEELVSQLMHGDEFSLSRAETLKSLSAKKSEPGELAEEDSAAAGEPLGPDPGRPSEK</sequence>
<evidence type="ECO:0000313" key="4">
    <source>
        <dbReference type="Proteomes" id="UP000050424"/>
    </source>
</evidence>
<keyword evidence="2" id="KW-0472">Membrane</keyword>
<organism evidence="3 4">
    <name type="scientific">Neonectria ditissima</name>
    <dbReference type="NCBI Taxonomy" id="78410"/>
    <lineage>
        <taxon>Eukaryota</taxon>
        <taxon>Fungi</taxon>
        <taxon>Dikarya</taxon>
        <taxon>Ascomycota</taxon>
        <taxon>Pezizomycotina</taxon>
        <taxon>Sordariomycetes</taxon>
        <taxon>Hypocreomycetidae</taxon>
        <taxon>Hypocreales</taxon>
        <taxon>Nectriaceae</taxon>
        <taxon>Neonectria</taxon>
    </lineage>
</organism>
<dbReference type="EMBL" id="LKCW01000132">
    <property type="protein sequence ID" value="KPM38507.1"/>
    <property type="molecule type" value="Genomic_DNA"/>
</dbReference>